<keyword evidence="4" id="KW-1185">Reference proteome</keyword>
<comment type="caution">
    <text evidence="3">The sequence shown here is derived from an EMBL/GenBank/DDBJ whole genome shotgun (WGS) entry which is preliminary data.</text>
</comment>
<accession>A0A388MAX5</accession>
<dbReference type="Pfam" id="PF13650">
    <property type="entry name" value="Asp_protease_2"/>
    <property type="match status" value="1"/>
</dbReference>
<feature type="region of interest" description="Disordered" evidence="1">
    <location>
        <begin position="632"/>
        <end position="695"/>
    </location>
</feature>
<feature type="compositionally biased region" description="Basic and acidic residues" evidence="1">
    <location>
        <begin position="598"/>
        <end position="608"/>
    </location>
</feature>
<dbReference type="PANTHER" id="PTHR24559">
    <property type="entry name" value="TRANSPOSON TY3-I GAG-POL POLYPROTEIN"/>
    <property type="match status" value="1"/>
</dbReference>
<dbReference type="InterPro" id="IPR021109">
    <property type="entry name" value="Peptidase_aspartic_dom_sf"/>
</dbReference>
<feature type="region of interest" description="Disordered" evidence="1">
    <location>
        <begin position="67"/>
        <end position="87"/>
    </location>
</feature>
<dbReference type="InterPro" id="IPR053134">
    <property type="entry name" value="RNA-dir_DNA_polymerase"/>
</dbReference>
<organism evidence="3 4">
    <name type="scientific">Chara braunii</name>
    <name type="common">Braun's stonewort</name>
    <dbReference type="NCBI Taxonomy" id="69332"/>
    <lineage>
        <taxon>Eukaryota</taxon>
        <taxon>Viridiplantae</taxon>
        <taxon>Streptophyta</taxon>
        <taxon>Charophyceae</taxon>
        <taxon>Charales</taxon>
        <taxon>Characeae</taxon>
        <taxon>Chara</taxon>
    </lineage>
</organism>
<feature type="compositionally biased region" description="Pro residues" evidence="1">
    <location>
        <begin position="271"/>
        <end position="284"/>
    </location>
</feature>
<feature type="region of interest" description="Disordered" evidence="1">
    <location>
        <begin position="810"/>
        <end position="871"/>
    </location>
</feature>
<proteinExistence type="predicted"/>
<protein>
    <recommendedName>
        <fullName evidence="2">Reverse transcriptase domain-containing protein</fullName>
    </recommendedName>
</protein>
<feature type="domain" description="Reverse transcriptase" evidence="2">
    <location>
        <begin position="1305"/>
        <end position="1467"/>
    </location>
</feature>
<sequence>MMLRCTFCNKVFQGTQCRATRHFVQTNYCKDVSDEALYEIARRTQQRFESYQMERVGRYEAKRGLNLPRSDSAMGGEAGQSPVEGGGGGDGVHGCGYVLPWQRDEGMLDCQARLEEEPVRMGTRKGMPQEEIAQQVALIMRDPIRASAPPSADAVFDRRACIFRPYTRDDDSNEERAPEAADDLALPIPPEIDETHEDPDNVETRTYTTRRVADRAEREMMGGDEDCWGPFGEVASIGDVRDDRVRGSHAGTSRAEAGMRTPTPMRQASSIPPPPAPSPAPPSHVSPLQPATTAAEMEELASSLPQHGLQQRSTVLRQLRLQSSSPGVLQEEVGHRATQADWGGPARAEEEVTTAVVVEGEVAAVEEEVLAVATGEEEVPVGAAVEGEIEAAAEGEEEVALAAVVSDFDMEHDGEDANGGGDDAKEHLMQQFITEELDPIMGGFTPGVVRSGPLAISAPAPGLRRVNSEVEAGLSSPPETAERREVVKSLELGASLSRVVEEMIEGTKKLGVARGPKMASGERQASEGQRAGAEVRVHRDVGPRVPVNEGVTEDARGVPVESRWADLMDAEARMGEAQGFSRDRQGYRALTGEEEECQDRRDLREGRSAEAGGRPQRWVERIPEVVTGWRNDREIGGNRGSDWGISHWKDARDGRWGDTPQARTSGPRPEVRAPPPPAPPAPTAATTQGGSRLNNPQARSGCVYCNEEKHIKRDCPYLTEALRLGVVKLNEHKWVVWGDTGEAVSFYPSMKVNVDKRMAFQEARLGKKPAIGSSSNTVHIQMTESPGGVSIREPQVSSIKFIETNPEEERPCLGVRTQVGTETSESQGSVTEGTEVRSGDNDQPMADAKAVEEKKEEPTSPKSPKKRGPKKFQLKCTLNEIDTVAPLRRTLMQPMQCTLLEYLAASKSAREELLSITRKVRVPLARGPTVPVEGPAKEEVQASRITIEELPANFFSGEEAKKFYVVGSSQLQAVVSGKKMRALVDNGSESTVCRDSIVRELGLEIDRGVSMSMVVADNKLQPVEGVCHSPVIEVAGVEATVPIFSVKECSSELILGRTWLSAVHATTVDLSDGSRTLSIQSPDGIRVVLKTVDAQDERNQTRIARRKGSLSRVCRVRLEEVPLTDRGPKGDQLEVVDVGDKIVINAGGVKKHKTVAEKVKPAAVSRDRTGEATISEEEIVDIIRKRKEIEGQRITTDRLAKMDIGDGNLTEEEKGFIAMTLRGCDKAIAFDDSKRGRIDPRYAKPTRIHTVPHMPWKDRPQWKYAQKEKEEIIAFIKEKIRTFVAEPCESAYSNKWFFLRKGGNNKLRWIQNLQGTNSVTIRDVESIPEADLLAKGSAGRSIYSICDLFLGYDGIPLDYRDRHMTTMHTPLRLVKMMVVPMGWTNGVAVFQRAMIAVLKEFIPKKVEVFLDDFPIKRSVERDETEVLPGVRKFVVDHMSDVRDVLVKLDDANLTVSGTKSRGAYRPLRY</sequence>
<feature type="region of interest" description="Disordered" evidence="1">
    <location>
        <begin position="326"/>
        <end position="347"/>
    </location>
</feature>
<feature type="compositionally biased region" description="Pro residues" evidence="1">
    <location>
        <begin position="672"/>
        <end position="682"/>
    </location>
</feature>
<evidence type="ECO:0000259" key="2">
    <source>
        <dbReference type="Pfam" id="PF00078"/>
    </source>
</evidence>
<feature type="region of interest" description="Disordered" evidence="1">
    <location>
        <begin position="513"/>
        <end position="534"/>
    </location>
</feature>
<dbReference type="InterPro" id="IPR043128">
    <property type="entry name" value="Rev_trsase/Diguanyl_cyclase"/>
</dbReference>
<dbReference type="InterPro" id="IPR043502">
    <property type="entry name" value="DNA/RNA_pol_sf"/>
</dbReference>
<dbReference type="CDD" id="cd01647">
    <property type="entry name" value="RT_LTR"/>
    <property type="match status" value="1"/>
</dbReference>
<dbReference type="InterPro" id="IPR000477">
    <property type="entry name" value="RT_dom"/>
</dbReference>
<reference evidence="3 4" key="1">
    <citation type="journal article" date="2018" name="Cell">
        <title>The Chara Genome: Secondary Complexity and Implications for Plant Terrestrialization.</title>
        <authorList>
            <person name="Nishiyama T."/>
            <person name="Sakayama H."/>
            <person name="Vries J.D."/>
            <person name="Buschmann H."/>
            <person name="Saint-Marcoux D."/>
            <person name="Ullrich K.K."/>
            <person name="Haas F.B."/>
            <person name="Vanderstraeten L."/>
            <person name="Becker D."/>
            <person name="Lang D."/>
            <person name="Vosolsobe S."/>
            <person name="Rombauts S."/>
            <person name="Wilhelmsson P.K.I."/>
            <person name="Janitza P."/>
            <person name="Kern R."/>
            <person name="Heyl A."/>
            <person name="Rumpler F."/>
            <person name="Villalobos L.I.A.C."/>
            <person name="Clay J.M."/>
            <person name="Skokan R."/>
            <person name="Toyoda A."/>
            <person name="Suzuki Y."/>
            <person name="Kagoshima H."/>
            <person name="Schijlen E."/>
            <person name="Tajeshwar N."/>
            <person name="Catarino B."/>
            <person name="Hetherington A.J."/>
            <person name="Saltykova A."/>
            <person name="Bonnot C."/>
            <person name="Breuninger H."/>
            <person name="Symeonidi A."/>
            <person name="Radhakrishnan G.V."/>
            <person name="Van Nieuwerburgh F."/>
            <person name="Deforce D."/>
            <person name="Chang C."/>
            <person name="Karol K.G."/>
            <person name="Hedrich R."/>
            <person name="Ulvskov P."/>
            <person name="Glockner G."/>
            <person name="Delwiche C.F."/>
            <person name="Petrasek J."/>
            <person name="Van de Peer Y."/>
            <person name="Friml J."/>
            <person name="Beilby M."/>
            <person name="Dolan L."/>
            <person name="Kohara Y."/>
            <person name="Sugano S."/>
            <person name="Fujiyama A."/>
            <person name="Delaux P.-M."/>
            <person name="Quint M."/>
            <person name="TheiBen G."/>
            <person name="Hagemann M."/>
            <person name="Harholt J."/>
            <person name="Dunand C."/>
            <person name="Zachgo S."/>
            <person name="Langdale J."/>
            <person name="Maumus F."/>
            <person name="Straeten D.V.D."/>
            <person name="Gould S.B."/>
            <person name="Rensing S.A."/>
        </authorList>
    </citation>
    <scope>NUCLEOTIDE SEQUENCE [LARGE SCALE GENOMIC DNA]</scope>
    <source>
        <strain evidence="3 4">S276</strain>
    </source>
</reference>
<feature type="region of interest" description="Disordered" evidence="1">
    <location>
        <begin position="239"/>
        <end position="311"/>
    </location>
</feature>
<gene>
    <name evidence="3" type="ORF">CBR_g53532</name>
</gene>
<feature type="region of interest" description="Disordered" evidence="1">
    <location>
        <begin position="593"/>
        <end position="616"/>
    </location>
</feature>
<dbReference type="SUPFAM" id="SSF50630">
    <property type="entry name" value="Acid proteases"/>
    <property type="match status" value="1"/>
</dbReference>
<dbReference type="SUPFAM" id="SSF56672">
    <property type="entry name" value="DNA/RNA polymerases"/>
    <property type="match status" value="1"/>
</dbReference>
<evidence type="ECO:0000256" key="1">
    <source>
        <dbReference type="SAM" id="MobiDB-lite"/>
    </source>
</evidence>
<dbReference type="Gene3D" id="3.30.70.270">
    <property type="match status" value="1"/>
</dbReference>
<evidence type="ECO:0000313" key="4">
    <source>
        <dbReference type="Proteomes" id="UP000265515"/>
    </source>
</evidence>
<feature type="compositionally biased region" description="Polar residues" evidence="1">
    <location>
        <begin position="818"/>
        <end position="832"/>
    </location>
</feature>
<dbReference type="Gene3D" id="2.40.70.10">
    <property type="entry name" value="Acid Proteases"/>
    <property type="match status" value="1"/>
</dbReference>
<dbReference type="Gramene" id="GBG91718">
    <property type="protein sequence ID" value="GBG91718"/>
    <property type="gene ID" value="CBR_g53532"/>
</dbReference>
<feature type="compositionally biased region" description="Basic and acidic residues" evidence="1">
    <location>
        <begin position="849"/>
        <end position="859"/>
    </location>
</feature>
<feature type="compositionally biased region" description="Basic and acidic residues" evidence="1">
    <location>
        <begin position="647"/>
        <end position="656"/>
    </location>
</feature>
<dbReference type="Gene3D" id="3.10.10.10">
    <property type="entry name" value="HIV Type 1 Reverse Transcriptase, subunit A, domain 1"/>
    <property type="match status" value="1"/>
</dbReference>
<dbReference type="Proteomes" id="UP000265515">
    <property type="component" value="Unassembled WGS sequence"/>
</dbReference>
<evidence type="ECO:0000313" key="3">
    <source>
        <dbReference type="EMBL" id="GBG91718.1"/>
    </source>
</evidence>
<dbReference type="EMBL" id="BFEA01000940">
    <property type="protein sequence ID" value="GBG91718.1"/>
    <property type="molecule type" value="Genomic_DNA"/>
</dbReference>
<dbReference type="PANTHER" id="PTHR24559:SF444">
    <property type="entry name" value="REVERSE TRANSCRIPTASE DOMAIN-CONTAINING PROTEIN"/>
    <property type="match status" value="1"/>
</dbReference>
<dbReference type="CDD" id="cd00303">
    <property type="entry name" value="retropepsin_like"/>
    <property type="match status" value="1"/>
</dbReference>
<dbReference type="Pfam" id="PF00078">
    <property type="entry name" value="RVT_1"/>
    <property type="match status" value="1"/>
</dbReference>
<name>A0A388MAX5_CHABU</name>